<comment type="caution">
    <text evidence="3">The sequence shown here is derived from an EMBL/GenBank/DDBJ whole genome shotgun (WGS) entry which is preliminary data.</text>
</comment>
<protein>
    <recommendedName>
        <fullName evidence="2">Serine aminopeptidase S33 domain-containing protein</fullName>
    </recommendedName>
</protein>
<accession>A0A2A9M4S7</accession>
<organism evidence="3 4">
    <name type="scientific">Besnoitia besnoiti</name>
    <name type="common">Apicomplexan protozoan</name>
    <dbReference type="NCBI Taxonomy" id="94643"/>
    <lineage>
        <taxon>Eukaryota</taxon>
        <taxon>Sar</taxon>
        <taxon>Alveolata</taxon>
        <taxon>Apicomplexa</taxon>
        <taxon>Conoidasida</taxon>
        <taxon>Coccidia</taxon>
        <taxon>Eucoccidiorida</taxon>
        <taxon>Eimeriorina</taxon>
        <taxon>Sarcocystidae</taxon>
        <taxon>Besnoitia</taxon>
    </lineage>
</organism>
<dbReference type="GeneID" id="40312631"/>
<feature type="domain" description="Serine aminopeptidase S33" evidence="2">
    <location>
        <begin position="436"/>
        <end position="524"/>
    </location>
</feature>
<gene>
    <name evidence="3" type="ORF">BESB_077050</name>
</gene>
<feature type="compositionally biased region" description="Low complexity" evidence="1">
    <location>
        <begin position="889"/>
        <end position="905"/>
    </location>
</feature>
<feature type="region of interest" description="Disordered" evidence="1">
    <location>
        <begin position="352"/>
        <end position="413"/>
    </location>
</feature>
<feature type="region of interest" description="Disordered" evidence="1">
    <location>
        <begin position="532"/>
        <end position="639"/>
    </location>
</feature>
<evidence type="ECO:0000256" key="1">
    <source>
        <dbReference type="SAM" id="MobiDB-lite"/>
    </source>
</evidence>
<feature type="region of interest" description="Disordered" evidence="1">
    <location>
        <begin position="841"/>
        <end position="938"/>
    </location>
</feature>
<feature type="domain" description="Serine aminopeptidase S33" evidence="2">
    <location>
        <begin position="649"/>
        <end position="787"/>
    </location>
</feature>
<feature type="compositionally biased region" description="Basic and acidic residues" evidence="1">
    <location>
        <begin position="853"/>
        <end position="867"/>
    </location>
</feature>
<keyword evidence="4" id="KW-1185">Reference proteome</keyword>
<feature type="compositionally biased region" description="Basic and acidic residues" evidence="1">
    <location>
        <begin position="352"/>
        <end position="361"/>
    </location>
</feature>
<dbReference type="Pfam" id="PF12146">
    <property type="entry name" value="Hydrolase_4"/>
    <property type="match status" value="2"/>
</dbReference>
<reference evidence="3 4" key="1">
    <citation type="submission" date="2017-09" db="EMBL/GenBank/DDBJ databases">
        <title>Genome sequencing of Besnoitia besnoiti strain Bb-Ger1.</title>
        <authorList>
            <person name="Schares G."/>
            <person name="Venepally P."/>
            <person name="Lorenzi H.A."/>
        </authorList>
    </citation>
    <scope>NUCLEOTIDE SEQUENCE [LARGE SCALE GENOMIC DNA]</scope>
    <source>
        <strain evidence="3 4">Bb-Ger1</strain>
    </source>
</reference>
<feature type="compositionally biased region" description="Low complexity" evidence="1">
    <location>
        <begin position="213"/>
        <end position="222"/>
    </location>
</feature>
<dbReference type="EMBL" id="NWUJ01000008">
    <property type="protein sequence ID" value="PFH33488.1"/>
    <property type="molecule type" value="Genomic_DNA"/>
</dbReference>
<dbReference type="Gene3D" id="3.40.50.1820">
    <property type="entry name" value="alpha/beta hydrolase"/>
    <property type="match status" value="2"/>
</dbReference>
<dbReference type="KEGG" id="bbes:BESB_077050"/>
<feature type="compositionally biased region" description="Basic residues" evidence="1">
    <location>
        <begin position="1006"/>
        <end position="1022"/>
    </location>
</feature>
<dbReference type="RefSeq" id="XP_029217497.1">
    <property type="nucleotide sequence ID" value="XM_029366066.1"/>
</dbReference>
<evidence type="ECO:0000259" key="2">
    <source>
        <dbReference type="Pfam" id="PF12146"/>
    </source>
</evidence>
<feature type="region of interest" description="Disordered" evidence="1">
    <location>
        <begin position="167"/>
        <end position="222"/>
    </location>
</feature>
<dbReference type="InterPro" id="IPR022742">
    <property type="entry name" value="Hydrolase_4"/>
</dbReference>
<sequence length="1028" mass="108616">MRPLSGTALHALGGASPGPPGLLLPLFLFPHISQEKSHPRAPLHVAPFSVFADTYTSNSRVPPPSHPSASLLRSRSSLSFLDSEPLVPLSCACLSPAPFLAPLSSRASCVSPSSCVDRPARLQRAAAGDVAARESRAKKGSFLSHEVAHDRATLSALRSDCGPLRAALRGESGQRRDARREGGAAAGGSGKERRRRSASAEAKSRVPAAAQLPSPRASAAVSRSDFASSLAKGATEKGGGGALRLQPATQGRCNTYLEALKKGENCGGDGLPATSTRSSTRCASSERPGGREGEAPRAYRIGERGELQRDAATGRIACAACQTPIDGVILLVHGYGEHCRSHFLQRLQDLPRARPASRDTSSRLLSAESDRSRASRASSASSPSPYESSSADGSPADVSSAASSSVDAPSSDLPSPFAPAASSALLGRLFYEGSWVHGLNAQGFLVVGFDLQGHGLSGGWRGLRCVVAELDDFARDVLQFVLLTQRRFAVPPAGAREASDFPMHVLGLSMGGWAAARALELAACPATLRALQRPQRDPGADESAPEGDADAASQGCCAADVSGEGGEPGRGERRPSASGVSPVAWAAPDATRGARRPPGDGETLAGLPAEDESATAETKGAVAASRTGERAPASAELREPLGEARRALGLTGLVLLSPMFDMERRKAKLKWELAKYGILPLAAFFPGVPLDLFAPWRRLKKDRRRKVMAEYEQLRQSFEADPLTFKESPPGGLVAAIMRDAQRALEAEEVAKISRDNVQKVLILHNAKDSICDIGGAVQFFERLGSRGAAGEGVETVEKALIILNVEATEEARRDAGARREGATQQRRAFEAFLAHERARRSRDCEAALPTRRGKEKEGDPADDSRRQALQLKADGAEGRPPPRRATAGERPAGSSAAAAAGGRRPQSRKETWSSWRTRRRASASSKASTFGTTSPTSRVTRACLTSFKNGSAATASSRGEAASDLARDEGGAGGMGRWGDAEGLENEAEKRRLHPETPAETPRRVAGRRRRKMGRSHKLRRGDRGRG</sequence>
<name>A0A2A9M4S7_BESBE</name>
<feature type="region of interest" description="Disordered" evidence="1">
    <location>
        <begin position="950"/>
        <end position="1028"/>
    </location>
</feature>
<dbReference type="OrthoDB" id="2498029at2759"/>
<feature type="compositionally biased region" description="Basic and acidic residues" evidence="1">
    <location>
        <begin position="172"/>
        <end position="182"/>
    </location>
</feature>
<dbReference type="Proteomes" id="UP000224006">
    <property type="component" value="Chromosome VII"/>
</dbReference>
<feature type="compositionally biased region" description="Low complexity" evidence="1">
    <location>
        <begin position="273"/>
        <end position="285"/>
    </location>
</feature>
<evidence type="ECO:0000313" key="3">
    <source>
        <dbReference type="EMBL" id="PFH33488.1"/>
    </source>
</evidence>
<dbReference type="VEuPathDB" id="ToxoDB:BESB_077050"/>
<proteinExistence type="predicted"/>
<dbReference type="InterPro" id="IPR029058">
    <property type="entry name" value="AB_hydrolase_fold"/>
</dbReference>
<dbReference type="InterPro" id="IPR051044">
    <property type="entry name" value="MAG_DAG_Lipase"/>
</dbReference>
<feature type="compositionally biased region" description="Low complexity" evidence="1">
    <location>
        <begin position="375"/>
        <end position="413"/>
    </location>
</feature>
<feature type="region of interest" description="Disordered" evidence="1">
    <location>
        <begin position="264"/>
        <end position="303"/>
    </location>
</feature>
<dbReference type="STRING" id="94643.A0A2A9M4S7"/>
<dbReference type="PANTHER" id="PTHR11614">
    <property type="entry name" value="PHOSPHOLIPASE-RELATED"/>
    <property type="match status" value="1"/>
</dbReference>
<feature type="compositionally biased region" description="Basic and acidic residues" evidence="1">
    <location>
        <begin position="288"/>
        <end position="303"/>
    </location>
</feature>
<dbReference type="SUPFAM" id="SSF53474">
    <property type="entry name" value="alpha/beta-Hydrolases"/>
    <property type="match status" value="1"/>
</dbReference>
<feature type="compositionally biased region" description="Basic and acidic residues" evidence="1">
    <location>
        <begin position="988"/>
        <end position="1004"/>
    </location>
</feature>
<dbReference type="AlphaFoldDB" id="A0A2A9M4S7"/>
<evidence type="ECO:0000313" key="4">
    <source>
        <dbReference type="Proteomes" id="UP000224006"/>
    </source>
</evidence>